<name>A0A9W4H7G6_9ACTN</name>
<reference evidence="2" key="1">
    <citation type="submission" date="2021-06" db="EMBL/GenBank/DDBJ databases">
        <authorList>
            <person name="Arsene-Ploetze F."/>
        </authorList>
    </citation>
    <scope>NUCLEOTIDE SEQUENCE</scope>
    <source>
        <strain evidence="2">SBRY1</strain>
    </source>
</reference>
<feature type="compositionally biased region" description="Basic residues" evidence="1">
    <location>
        <begin position="104"/>
        <end position="117"/>
    </location>
</feature>
<comment type="caution">
    <text evidence="2">The sequence shown here is derived from an EMBL/GenBank/DDBJ whole genome shotgun (WGS) entry which is preliminary data.</text>
</comment>
<feature type="region of interest" description="Disordered" evidence="1">
    <location>
        <begin position="1"/>
        <end position="249"/>
    </location>
</feature>
<evidence type="ECO:0000313" key="2">
    <source>
        <dbReference type="EMBL" id="CAG7656215.1"/>
    </source>
</evidence>
<evidence type="ECO:0000256" key="1">
    <source>
        <dbReference type="SAM" id="MobiDB-lite"/>
    </source>
</evidence>
<evidence type="ECO:0000313" key="3">
    <source>
        <dbReference type="Proteomes" id="UP001153328"/>
    </source>
</evidence>
<sequence>MPYRRNWPNCPRPATRSWQPTSATSSPGSPPSTGPSWCCATWRAWTSAPRRSASGCGSAPSNPGCTAPGTPSGRRGPHDRRMADGRPRPRTPAARAGRGGTQRPCHRGGRGRAHRRGLAAGRRPGGGVRENRHGHGPGPGDQQGRRPRRGVRAQQVRPACPFQRGAAARLVLAAEPLPAGRHRGGRPRRRPHHGGLHRRAAAAGPRRPGAGRRTQRGAAQPRPARRPQPGAYGRGAVTANPGAPRVRRG</sequence>
<organism evidence="2 3">
    <name type="scientific">Actinacidiphila bryophytorum</name>
    <dbReference type="NCBI Taxonomy" id="1436133"/>
    <lineage>
        <taxon>Bacteria</taxon>
        <taxon>Bacillati</taxon>
        <taxon>Actinomycetota</taxon>
        <taxon>Actinomycetes</taxon>
        <taxon>Kitasatosporales</taxon>
        <taxon>Streptomycetaceae</taxon>
        <taxon>Actinacidiphila</taxon>
    </lineage>
</organism>
<accession>A0A9W4H7G6</accession>
<dbReference type="Proteomes" id="UP001153328">
    <property type="component" value="Unassembled WGS sequence"/>
</dbReference>
<proteinExistence type="predicted"/>
<protein>
    <submittedName>
        <fullName evidence="2">Uncharacterized protein</fullName>
    </submittedName>
</protein>
<dbReference type="EMBL" id="CAJVAX010000021">
    <property type="protein sequence ID" value="CAG7656215.1"/>
    <property type="molecule type" value="Genomic_DNA"/>
</dbReference>
<keyword evidence="3" id="KW-1185">Reference proteome</keyword>
<feature type="compositionally biased region" description="Low complexity" evidence="1">
    <location>
        <begin position="216"/>
        <end position="236"/>
    </location>
</feature>
<gene>
    <name evidence="2" type="ORF">SBRY_70391</name>
</gene>
<feature type="compositionally biased region" description="Basic residues" evidence="1">
    <location>
        <begin position="180"/>
        <end position="200"/>
    </location>
</feature>
<dbReference type="AlphaFoldDB" id="A0A9W4H7G6"/>